<accession>A0A1B4V407</accession>
<dbReference type="AlphaFoldDB" id="A0A1B4V407"/>
<protein>
    <recommendedName>
        <fullName evidence="3">Lipoprotein</fullName>
    </recommendedName>
</protein>
<gene>
    <name evidence="1" type="ORF">SVA_1714</name>
</gene>
<sequence>MIAGLKKERGAIMSRFISSGPLAGAAMCLGLMLIPLGNVQATATATEVEARVSAAVSNFKKRVQNADEYLKAARAVLVIPHPQSLSGGPWIEGALRVGTRTAAYYKMQLSAASLQVGPRPDYLFLFFTEDEVNRFRSTSDWIAGVDTGITFMEIGVGAGLSPDTLKSLHAVAGFALDQTGVRAGWSARGAKFAKFRPW</sequence>
<name>A0A1B4V407_9GAMM</name>
<reference evidence="1 2" key="1">
    <citation type="submission" date="2015-08" db="EMBL/GenBank/DDBJ databases">
        <title>Complete genome sequence of Sulfurifustis variabilis.</title>
        <authorList>
            <person name="Miura A."/>
            <person name="Kojima H."/>
            <person name="Fukui M."/>
        </authorList>
    </citation>
    <scope>NUCLEOTIDE SEQUENCE [LARGE SCALE GENOMIC DNA]</scope>
    <source>
        <strain evidence="2">skN76</strain>
    </source>
</reference>
<dbReference type="RefSeq" id="WP_148665417.1">
    <property type="nucleotide sequence ID" value="NZ_AP014936.1"/>
</dbReference>
<dbReference type="KEGG" id="sva:SVA_1714"/>
<evidence type="ECO:0008006" key="3">
    <source>
        <dbReference type="Google" id="ProtNLM"/>
    </source>
</evidence>
<dbReference type="Proteomes" id="UP000218899">
    <property type="component" value="Chromosome"/>
</dbReference>
<dbReference type="EMBL" id="AP014936">
    <property type="protein sequence ID" value="BAU48268.1"/>
    <property type="molecule type" value="Genomic_DNA"/>
</dbReference>
<evidence type="ECO:0000313" key="2">
    <source>
        <dbReference type="Proteomes" id="UP000218899"/>
    </source>
</evidence>
<proteinExistence type="predicted"/>
<keyword evidence="2" id="KW-1185">Reference proteome</keyword>
<organism evidence="1 2">
    <name type="scientific">Sulfurifustis variabilis</name>
    <dbReference type="NCBI Taxonomy" id="1675686"/>
    <lineage>
        <taxon>Bacteria</taxon>
        <taxon>Pseudomonadati</taxon>
        <taxon>Pseudomonadota</taxon>
        <taxon>Gammaproteobacteria</taxon>
        <taxon>Acidiferrobacterales</taxon>
        <taxon>Acidiferrobacteraceae</taxon>
        <taxon>Sulfurifustis</taxon>
    </lineage>
</organism>
<dbReference type="OrthoDB" id="198978at2"/>
<evidence type="ECO:0000313" key="1">
    <source>
        <dbReference type="EMBL" id="BAU48268.1"/>
    </source>
</evidence>